<evidence type="ECO:0000259" key="5">
    <source>
        <dbReference type="Pfam" id="PF01012"/>
    </source>
</evidence>
<feature type="binding site" evidence="3">
    <location>
        <begin position="211"/>
        <end position="218"/>
    </location>
    <ligand>
        <name>FAD</name>
        <dbReference type="ChEBI" id="CHEBI:57692"/>
    </ligand>
</feature>
<dbReference type="Pfam" id="PF01012">
    <property type="entry name" value="ETF"/>
    <property type="match status" value="1"/>
</dbReference>
<keyword evidence="2" id="KW-0813">Transport</keyword>
<dbReference type="Pfam" id="PF00766">
    <property type="entry name" value="ETF_alpha"/>
    <property type="match status" value="1"/>
</dbReference>
<dbReference type="Gene3D" id="3.40.50.620">
    <property type="entry name" value="HUPs"/>
    <property type="match status" value="1"/>
</dbReference>
<dbReference type="Proteomes" id="UP000886268">
    <property type="component" value="Unassembled WGS sequence"/>
</dbReference>
<dbReference type="SUPFAM" id="SSF52467">
    <property type="entry name" value="DHS-like NAD/FAD-binding domain"/>
    <property type="match status" value="1"/>
</dbReference>
<protein>
    <submittedName>
        <fullName evidence="6">Electron transfer flavoprotein subunit alpha/FixB family protein</fullName>
    </submittedName>
</protein>
<dbReference type="GO" id="GO:0050660">
    <property type="term" value="F:flavin adenine dinucleotide binding"/>
    <property type="evidence" value="ECO:0007669"/>
    <property type="project" value="InterPro"/>
</dbReference>
<dbReference type="GO" id="GO:0009055">
    <property type="term" value="F:electron transfer activity"/>
    <property type="evidence" value="ECO:0007669"/>
    <property type="project" value="InterPro"/>
</dbReference>
<evidence type="ECO:0000256" key="1">
    <source>
        <dbReference type="ARBA" id="ARBA00005817"/>
    </source>
</evidence>
<dbReference type="PANTHER" id="PTHR43153:SF1">
    <property type="entry name" value="ELECTRON TRANSFER FLAVOPROTEIN SUBUNIT ALPHA, MITOCHONDRIAL"/>
    <property type="match status" value="1"/>
</dbReference>
<sequence length="266" mass="28822">ADKVLLLDNEKLEGVSPFIYQNILFQVLKDRAPELILFGHTSIGMDLAGFVALKLNFPMVAFCKNVKAENGHLMATSLICGGKILADVKIKDNKGVCLVLPGSYPAEKGKVEGTKEVEELSLSEIEEKIKFERFIIPEVEDIDITKENILVGVGRGIQNQENLEVVEELAQVLGGALAASRPVVDQGWLPLTRVVGRSGKSVKPKLYLSLGISGAPEHVEGMKDAGLIIAINTDPNAPIFQTAHYGVVGDIFDIVPALVEEIKARK</sequence>
<feature type="domain" description="Electron transfer flavoprotein alpha/beta-subunit N-terminal" evidence="5">
    <location>
        <begin position="1"/>
        <end position="124"/>
    </location>
</feature>
<dbReference type="SUPFAM" id="SSF52402">
    <property type="entry name" value="Adenine nucleotide alpha hydrolases-like"/>
    <property type="match status" value="1"/>
</dbReference>
<dbReference type="AlphaFoldDB" id="A0A7V1I4Y2"/>
<keyword evidence="3" id="KW-0285">Flavoprotein</keyword>
<dbReference type="InterPro" id="IPR014730">
    <property type="entry name" value="ETF_a/b_N"/>
</dbReference>
<dbReference type="EMBL" id="DRKW01000279">
    <property type="protein sequence ID" value="HEB74514.1"/>
    <property type="molecule type" value="Genomic_DNA"/>
</dbReference>
<comment type="cofactor">
    <cofactor evidence="3">
        <name>FAD</name>
        <dbReference type="ChEBI" id="CHEBI:57692"/>
    </cofactor>
    <text evidence="3">Binds 1 FAD per dimer.</text>
</comment>
<dbReference type="InterPro" id="IPR029035">
    <property type="entry name" value="DHS-like_NAD/FAD-binding_dom"/>
</dbReference>
<name>A0A7V1I4Y2_DESA2</name>
<evidence type="ECO:0000313" key="6">
    <source>
        <dbReference type="EMBL" id="HEB74514.1"/>
    </source>
</evidence>
<proteinExistence type="inferred from homology"/>
<keyword evidence="3" id="KW-0274">FAD</keyword>
<evidence type="ECO:0000259" key="4">
    <source>
        <dbReference type="Pfam" id="PF00766"/>
    </source>
</evidence>
<feature type="binding site" evidence="3">
    <location>
        <position position="155"/>
    </location>
    <ligand>
        <name>FAD</name>
        <dbReference type="ChEBI" id="CHEBI:57692"/>
    </ligand>
</feature>
<dbReference type="InterPro" id="IPR014731">
    <property type="entry name" value="ETF_asu_C"/>
</dbReference>
<reference evidence="6" key="1">
    <citation type="journal article" date="2020" name="mSystems">
        <title>Genome- and Community-Level Interaction Insights into Carbon Utilization and Element Cycling Functions of Hydrothermarchaeota in Hydrothermal Sediment.</title>
        <authorList>
            <person name="Zhou Z."/>
            <person name="Liu Y."/>
            <person name="Xu W."/>
            <person name="Pan J."/>
            <person name="Luo Z.H."/>
            <person name="Li M."/>
        </authorList>
    </citation>
    <scope>NUCLEOTIDE SEQUENCE [LARGE SCALE GENOMIC DNA]</scope>
    <source>
        <strain evidence="6">HyVt-45</strain>
    </source>
</reference>
<dbReference type="InterPro" id="IPR014729">
    <property type="entry name" value="Rossmann-like_a/b/a_fold"/>
</dbReference>
<evidence type="ECO:0000256" key="3">
    <source>
        <dbReference type="PIRSR" id="PIRSR000089-1"/>
    </source>
</evidence>
<comment type="similarity">
    <text evidence="1">Belongs to the ETF alpha-subunit/FixB family.</text>
</comment>
<dbReference type="PIRSF" id="PIRSF000089">
    <property type="entry name" value="Electra_flavoP_a"/>
    <property type="match status" value="1"/>
</dbReference>
<gene>
    <name evidence="6" type="ORF">ENJ03_04770</name>
</gene>
<feature type="binding site" evidence="3">
    <location>
        <begin position="250"/>
        <end position="251"/>
    </location>
    <ligand>
        <name>FAD</name>
        <dbReference type="ChEBI" id="CHEBI:57692"/>
    </ligand>
</feature>
<feature type="binding site" evidence="3">
    <location>
        <begin position="180"/>
        <end position="181"/>
    </location>
    <ligand>
        <name>FAD</name>
        <dbReference type="ChEBI" id="CHEBI:57692"/>
    </ligand>
</feature>
<evidence type="ECO:0000256" key="2">
    <source>
        <dbReference type="ARBA" id="ARBA00022982"/>
    </source>
</evidence>
<dbReference type="InterPro" id="IPR001308">
    <property type="entry name" value="ETF_a/FixB"/>
</dbReference>
<accession>A0A7V1I4Y2</accession>
<feature type="domain" description="Electron transfer flavoprotein alpha subunit C-terminal" evidence="4">
    <location>
        <begin position="143"/>
        <end position="223"/>
    </location>
</feature>
<dbReference type="GO" id="GO:0033539">
    <property type="term" value="P:fatty acid beta-oxidation using acyl-CoA dehydrogenase"/>
    <property type="evidence" value="ECO:0007669"/>
    <property type="project" value="TreeGrafter"/>
</dbReference>
<feature type="binding site" evidence="3">
    <location>
        <position position="232"/>
    </location>
    <ligand>
        <name>FAD</name>
        <dbReference type="ChEBI" id="CHEBI:57692"/>
    </ligand>
</feature>
<dbReference type="PANTHER" id="PTHR43153">
    <property type="entry name" value="ELECTRON TRANSFER FLAVOPROTEIN ALPHA"/>
    <property type="match status" value="1"/>
</dbReference>
<feature type="non-terminal residue" evidence="6">
    <location>
        <position position="1"/>
    </location>
</feature>
<dbReference type="Gene3D" id="3.40.50.1220">
    <property type="entry name" value="TPP-binding domain"/>
    <property type="match status" value="1"/>
</dbReference>
<organism evidence="6">
    <name type="scientific">Desulfofervidus auxilii</name>
    <dbReference type="NCBI Taxonomy" id="1621989"/>
    <lineage>
        <taxon>Bacteria</taxon>
        <taxon>Pseudomonadati</taxon>
        <taxon>Thermodesulfobacteriota</taxon>
        <taxon>Candidatus Desulfofervidia</taxon>
        <taxon>Candidatus Desulfofervidales</taxon>
        <taxon>Candidatus Desulfofervidaceae</taxon>
        <taxon>Candidatus Desulfofervidus</taxon>
    </lineage>
</organism>
<comment type="caution">
    <text evidence="6">The sequence shown here is derived from an EMBL/GenBank/DDBJ whole genome shotgun (WGS) entry which is preliminary data.</text>
</comment>
<keyword evidence="2" id="KW-0249">Electron transport</keyword>